<organism evidence="2 3">
    <name type="scientific">Nonomuraea insulae</name>
    <dbReference type="NCBI Taxonomy" id="1616787"/>
    <lineage>
        <taxon>Bacteria</taxon>
        <taxon>Bacillati</taxon>
        <taxon>Actinomycetota</taxon>
        <taxon>Actinomycetes</taxon>
        <taxon>Streptosporangiales</taxon>
        <taxon>Streptosporangiaceae</taxon>
        <taxon>Nonomuraea</taxon>
    </lineage>
</organism>
<comment type="caution">
    <text evidence="2">The sequence shown here is derived from an EMBL/GenBank/DDBJ whole genome shotgun (WGS) entry which is preliminary data.</text>
</comment>
<dbReference type="EMBL" id="JBHSPA010000056">
    <property type="protein sequence ID" value="MFC5830667.1"/>
    <property type="molecule type" value="Genomic_DNA"/>
</dbReference>
<evidence type="ECO:0000313" key="3">
    <source>
        <dbReference type="Proteomes" id="UP001596058"/>
    </source>
</evidence>
<proteinExistence type="predicted"/>
<name>A0ABW1CZS2_9ACTN</name>
<accession>A0ABW1CZS2</accession>
<evidence type="ECO:0000256" key="1">
    <source>
        <dbReference type="SAM" id="MobiDB-lite"/>
    </source>
</evidence>
<dbReference type="Proteomes" id="UP001596058">
    <property type="component" value="Unassembled WGS sequence"/>
</dbReference>
<keyword evidence="3" id="KW-1185">Reference proteome</keyword>
<gene>
    <name evidence="2" type="ORF">ACFPZ3_43020</name>
</gene>
<protein>
    <submittedName>
        <fullName evidence="2">Uncharacterized protein</fullName>
    </submittedName>
</protein>
<feature type="region of interest" description="Disordered" evidence="1">
    <location>
        <begin position="1"/>
        <end position="30"/>
    </location>
</feature>
<reference evidence="3" key="1">
    <citation type="journal article" date="2019" name="Int. J. Syst. Evol. Microbiol.">
        <title>The Global Catalogue of Microorganisms (GCM) 10K type strain sequencing project: providing services to taxonomists for standard genome sequencing and annotation.</title>
        <authorList>
            <consortium name="The Broad Institute Genomics Platform"/>
            <consortium name="The Broad Institute Genome Sequencing Center for Infectious Disease"/>
            <person name="Wu L."/>
            <person name="Ma J."/>
        </authorList>
    </citation>
    <scope>NUCLEOTIDE SEQUENCE [LARGE SCALE GENOMIC DNA]</scope>
    <source>
        <strain evidence="3">CCUG 53903</strain>
    </source>
</reference>
<dbReference type="RefSeq" id="WP_379520151.1">
    <property type="nucleotide sequence ID" value="NZ_JBHSPA010000056.1"/>
</dbReference>
<evidence type="ECO:0000313" key="2">
    <source>
        <dbReference type="EMBL" id="MFC5830667.1"/>
    </source>
</evidence>
<sequence length="148" mass="15813">MHHESPLNALPDGLPPGRLVTPERGSDSPVMWVSDQRLPDAGRHWRRLFELRGKTGLYPLLLDPLVDNPGRPWHDGELAAAPIGAIDALTAENVLIGFWNDDAFGPWPGLAPPGVSDRDPDTAASLLAESLGSVCPQAKGAGSAFRLL</sequence>